<dbReference type="GO" id="GO:0006189">
    <property type="term" value="P:'de novo' IMP biosynthetic process"/>
    <property type="evidence" value="ECO:0007669"/>
    <property type="project" value="InterPro"/>
</dbReference>
<dbReference type="AlphaFoldDB" id="A0A2M7GZD4"/>
<dbReference type="InterPro" id="IPR000031">
    <property type="entry name" value="PurE_dom"/>
</dbReference>
<dbReference type="GO" id="GO:0016787">
    <property type="term" value="F:hydrolase activity"/>
    <property type="evidence" value="ECO:0007669"/>
    <property type="project" value="InterPro"/>
</dbReference>
<proteinExistence type="predicted"/>
<organism evidence="2 3">
    <name type="scientific">bacterium (Candidatus Ratteibacteria) CG15_BIG_FIL_POST_REV_8_21_14_020_41_12</name>
    <dbReference type="NCBI Taxonomy" id="2014291"/>
    <lineage>
        <taxon>Bacteria</taxon>
        <taxon>Candidatus Ratteibacteria</taxon>
    </lineage>
</organism>
<feature type="domain" description="PurE" evidence="1">
    <location>
        <begin position="117"/>
        <end position="246"/>
    </location>
</feature>
<reference evidence="3" key="1">
    <citation type="submission" date="2017-09" db="EMBL/GenBank/DDBJ databases">
        <title>Depth-based differentiation of microbial function through sediment-hosted aquifers and enrichment of novel symbionts in the deep terrestrial subsurface.</title>
        <authorList>
            <person name="Probst A.J."/>
            <person name="Ladd B."/>
            <person name="Jarett J.K."/>
            <person name="Geller-Mcgrath D.E."/>
            <person name="Sieber C.M.K."/>
            <person name="Emerson J.B."/>
            <person name="Anantharaman K."/>
            <person name="Thomas B.C."/>
            <person name="Malmstrom R."/>
            <person name="Stieglmeier M."/>
            <person name="Klingl A."/>
            <person name="Woyke T."/>
            <person name="Ryan C.M."/>
            <person name="Banfield J.F."/>
        </authorList>
    </citation>
    <scope>NUCLEOTIDE SEQUENCE [LARGE SCALE GENOMIC DNA]</scope>
</reference>
<sequence>MNQKEFKKLLLNLQKGKISLRETLVQLKNFPYLDLGFAKFDTHRSLRQNFPEVILGKGKSIEQLEKIIGKIDKIEKNFLVTKLASEPARKILERFPHLRYFKEGQILAKKMPKNKKGLILVLSAGTSDIPVAEEAVTTAEVLGNKVVKVYDVGVAGIHRLFDHLKVIQKAKVLIVVAGMEGALPAVVGGLARTPVIALPTSVGYGANLKGIAAFLTMLNSCSPNVATVNIDNGFGAGYLASLINQR</sequence>
<dbReference type="Proteomes" id="UP000230025">
    <property type="component" value="Unassembled WGS sequence"/>
</dbReference>
<dbReference type="InterPro" id="IPR039476">
    <property type="entry name" value="P2CMN_synthase_LarB"/>
</dbReference>
<accession>A0A2M7GZD4</accession>
<evidence type="ECO:0000313" key="3">
    <source>
        <dbReference type="Proteomes" id="UP000230025"/>
    </source>
</evidence>
<dbReference type="PANTHER" id="PTHR43064">
    <property type="entry name" value="PHOSPHORIBOSYLAMINOIMIDAZOLE CARBOXYLASE-RELATED"/>
    <property type="match status" value="1"/>
</dbReference>
<dbReference type="NCBIfam" id="NF033503">
    <property type="entry name" value="LarB"/>
    <property type="match status" value="1"/>
</dbReference>
<dbReference type="SMART" id="SM01001">
    <property type="entry name" value="AIRC"/>
    <property type="match status" value="1"/>
</dbReference>
<dbReference type="Pfam" id="PF00731">
    <property type="entry name" value="AIRC"/>
    <property type="match status" value="1"/>
</dbReference>
<comment type="caution">
    <text evidence="2">The sequence shown here is derived from an EMBL/GenBank/DDBJ whole genome shotgun (WGS) entry which is preliminary data.</text>
</comment>
<dbReference type="PANTHER" id="PTHR43064:SF1">
    <property type="entry name" value="SLL1489 PROTEIN"/>
    <property type="match status" value="1"/>
</dbReference>
<name>A0A2M7GZD4_9BACT</name>
<protein>
    <submittedName>
        <fullName evidence="2">1-(5-phosphoribosyl)-5-amino-4-imidazole-carboxylate carboxylase</fullName>
    </submittedName>
</protein>
<gene>
    <name evidence="2" type="ORF">COW28_02410</name>
</gene>
<dbReference type="SUPFAM" id="SSF52255">
    <property type="entry name" value="N5-CAIR mutase (phosphoribosylaminoimidazole carboxylase, PurE)"/>
    <property type="match status" value="1"/>
</dbReference>
<evidence type="ECO:0000313" key="2">
    <source>
        <dbReference type="EMBL" id="PIW33847.1"/>
    </source>
</evidence>
<dbReference type="EMBL" id="PFFY01000113">
    <property type="protein sequence ID" value="PIW33847.1"/>
    <property type="molecule type" value="Genomic_DNA"/>
</dbReference>
<evidence type="ECO:0000259" key="1">
    <source>
        <dbReference type="SMART" id="SM01001"/>
    </source>
</evidence>
<dbReference type="Gene3D" id="3.40.50.1970">
    <property type="match status" value="1"/>
</dbReference>